<dbReference type="Gene3D" id="3.40.50.1820">
    <property type="entry name" value="alpha/beta hydrolase"/>
    <property type="match status" value="1"/>
</dbReference>
<dbReference type="OrthoDB" id="8480037at2"/>
<organism evidence="4 5">
    <name type="scientific">Streptomyces xanthophaeus</name>
    <dbReference type="NCBI Taxonomy" id="67385"/>
    <lineage>
        <taxon>Bacteria</taxon>
        <taxon>Bacillati</taxon>
        <taxon>Actinomycetota</taxon>
        <taxon>Actinomycetes</taxon>
        <taxon>Kitasatosporales</taxon>
        <taxon>Streptomycetaceae</taxon>
        <taxon>Streptomyces</taxon>
    </lineage>
</organism>
<dbReference type="EMBL" id="BNEE01000006">
    <property type="protein sequence ID" value="GHI89130.1"/>
    <property type="molecule type" value="Genomic_DNA"/>
</dbReference>
<proteinExistence type="inferred from homology"/>
<dbReference type="InterPro" id="IPR020802">
    <property type="entry name" value="TesA-like"/>
</dbReference>
<reference evidence="4" key="1">
    <citation type="submission" date="2020-09" db="EMBL/GenBank/DDBJ databases">
        <title>Whole genome shotgun sequence of Streptomyces xanthophaeus NBRC 12829.</title>
        <authorList>
            <person name="Komaki H."/>
            <person name="Tamura T."/>
        </authorList>
    </citation>
    <scope>NUCLEOTIDE SEQUENCE</scope>
    <source>
        <strain evidence="4">NBRC 12829</strain>
    </source>
</reference>
<dbReference type="InterPro" id="IPR012223">
    <property type="entry name" value="TEII"/>
</dbReference>
<evidence type="ECO:0000256" key="2">
    <source>
        <dbReference type="ARBA" id="ARBA00022801"/>
    </source>
</evidence>
<comment type="caution">
    <text evidence="4">The sequence shown here is derived from an EMBL/GenBank/DDBJ whole genome shotgun (WGS) entry which is preliminary data.</text>
</comment>
<dbReference type="SUPFAM" id="SSF53474">
    <property type="entry name" value="alpha/beta-Hydrolases"/>
    <property type="match status" value="1"/>
</dbReference>
<dbReference type="RefSeq" id="WP_037892873.1">
    <property type="nucleotide sequence ID" value="NZ_BNEE01000006.1"/>
</dbReference>
<evidence type="ECO:0000256" key="1">
    <source>
        <dbReference type="ARBA" id="ARBA00007169"/>
    </source>
</evidence>
<sequence length="256" mass="27529">MPRPDPWLKYLNPAGPSGAPHAPQLVCFPHSGGAASVYRPLGLELAGDAEVVAVQYPGRQDRHDEPVVTDLHELADRAAAALRAAPTEVPRIFFGHSMGAILAYEVAQRLGPEGPVALIASGRPAPSRVRLTTSYLLDDEALAHQVVWLGGTAAELLEHPEMRSLLLPLIRGDYRASETYRPRGDAPLSCALVALGGDVDPVAPLDDLRAWAGHTTGPFRLETLSGDHFYLQHNWPEVAALVRSLALATECREAVN</sequence>
<dbReference type="InterPro" id="IPR001031">
    <property type="entry name" value="Thioesterase"/>
</dbReference>
<evidence type="ECO:0000313" key="5">
    <source>
        <dbReference type="Proteomes" id="UP000600026"/>
    </source>
</evidence>
<evidence type="ECO:0000259" key="3">
    <source>
        <dbReference type="SMART" id="SM00824"/>
    </source>
</evidence>
<name>A0A919H3K6_9ACTN</name>
<dbReference type="PANTHER" id="PTHR11487">
    <property type="entry name" value="THIOESTERASE"/>
    <property type="match status" value="1"/>
</dbReference>
<dbReference type="AlphaFoldDB" id="A0A919H3K6"/>
<keyword evidence="2" id="KW-0378">Hydrolase</keyword>
<dbReference type="PANTHER" id="PTHR11487:SF0">
    <property type="entry name" value="S-ACYL FATTY ACID SYNTHASE THIOESTERASE, MEDIUM CHAIN"/>
    <property type="match status" value="1"/>
</dbReference>
<dbReference type="GO" id="GO:0008610">
    <property type="term" value="P:lipid biosynthetic process"/>
    <property type="evidence" value="ECO:0007669"/>
    <property type="project" value="TreeGrafter"/>
</dbReference>
<dbReference type="InterPro" id="IPR029058">
    <property type="entry name" value="AB_hydrolase_fold"/>
</dbReference>
<dbReference type="SMART" id="SM00824">
    <property type="entry name" value="PKS_TE"/>
    <property type="match status" value="1"/>
</dbReference>
<dbReference type="Proteomes" id="UP000600026">
    <property type="component" value="Unassembled WGS sequence"/>
</dbReference>
<comment type="similarity">
    <text evidence="1">Belongs to the thioesterase family.</text>
</comment>
<dbReference type="GO" id="GO:0016787">
    <property type="term" value="F:hydrolase activity"/>
    <property type="evidence" value="ECO:0007669"/>
    <property type="project" value="UniProtKB-KW"/>
</dbReference>
<keyword evidence="5" id="KW-1185">Reference proteome</keyword>
<gene>
    <name evidence="4" type="ORF">Sxan_64940</name>
</gene>
<protein>
    <submittedName>
        <fullName evidence="4">Thioesterase</fullName>
    </submittedName>
</protein>
<accession>A0A919H3K6</accession>
<evidence type="ECO:0000313" key="4">
    <source>
        <dbReference type="EMBL" id="GHI89130.1"/>
    </source>
</evidence>
<dbReference type="Pfam" id="PF00975">
    <property type="entry name" value="Thioesterase"/>
    <property type="match status" value="1"/>
</dbReference>
<feature type="domain" description="Thioesterase TesA-like" evidence="3">
    <location>
        <begin position="26"/>
        <end position="246"/>
    </location>
</feature>